<keyword evidence="1" id="KW-1133">Transmembrane helix</keyword>
<dbReference type="OrthoDB" id="117819at2157"/>
<comment type="caution">
    <text evidence="2">The sequence shown here is derived from an EMBL/GenBank/DDBJ whole genome shotgun (WGS) entry which is preliminary data.</text>
</comment>
<gene>
    <name evidence="2" type="ORF">CUJ86_08040</name>
</gene>
<reference evidence="2 3" key="1">
    <citation type="submission" date="2017-11" db="EMBL/GenBank/DDBJ databases">
        <title>Isolation and Characterization of Methanofollis Species from Methane Seep Offshore SW Taiwan.</title>
        <authorList>
            <person name="Teng N.-H."/>
            <person name="Lai M.-C."/>
            <person name="Chen S.-C."/>
        </authorList>
    </citation>
    <scope>NUCLEOTIDE SEQUENCE [LARGE SCALE GENOMIC DNA]</scope>
    <source>
        <strain evidence="2 3">FWC-SCC2</strain>
    </source>
</reference>
<dbReference type="Proteomes" id="UP000292580">
    <property type="component" value="Unassembled WGS sequence"/>
</dbReference>
<dbReference type="EMBL" id="PGCL01000003">
    <property type="protein sequence ID" value="TAJ43985.1"/>
    <property type="molecule type" value="Genomic_DNA"/>
</dbReference>
<dbReference type="RefSeq" id="WP_130647049.1">
    <property type="nucleotide sequence ID" value="NZ_PGCL01000003.1"/>
</dbReference>
<evidence type="ECO:0000313" key="3">
    <source>
        <dbReference type="Proteomes" id="UP000292580"/>
    </source>
</evidence>
<evidence type="ECO:0008006" key="4">
    <source>
        <dbReference type="Google" id="ProtNLM"/>
    </source>
</evidence>
<sequence>MEIRLRVLSICALSVAAFHSVAGAVMVMLWWGVFSRRLRSLPSLKAVASVFLLLIVAALAAELTTGGGASYLVRMTAVFLIAFWAYGERVPGELIRFGVSVFGRRAGFDLGLAGEMGMEALDSLRDDIAQIRAALRLKGKRLGPGTIAGFGISVIHAHIRHSDERAALLAIRGYLGGGTACPDREDGKGGAMAAILAVFIVILSFVPLGDVFI</sequence>
<evidence type="ECO:0000313" key="2">
    <source>
        <dbReference type="EMBL" id="TAJ43985.1"/>
    </source>
</evidence>
<organism evidence="2 3">
    <name type="scientific">Methanofollis fontis</name>
    <dbReference type="NCBI Taxonomy" id="2052832"/>
    <lineage>
        <taxon>Archaea</taxon>
        <taxon>Methanobacteriati</taxon>
        <taxon>Methanobacteriota</taxon>
        <taxon>Stenosarchaea group</taxon>
        <taxon>Methanomicrobia</taxon>
        <taxon>Methanomicrobiales</taxon>
        <taxon>Methanomicrobiaceae</taxon>
        <taxon>Methanofollis</taxon>
    </lineage>
</organism>
<feature type="transmembrane region" description="Helical" evidence="1">
    <location>
        <begin position="142"/>
        <end position="159"/>
    </location>
</feature>
<accession>A0A483CSC1</accession>
<protein>
    <recommendedName>
        <fullName evidence="4">Energy-coupling factor transporter transmembrane protein EcfT</fullName>
    </recommendedName>
</protein>
<feature type="transmembrane region" description="Helical" evidence="1">
    <location>
        <begin position="192"/>
        <end position="212"/>
    </location>
</feature>
<keyword evidence="1" id="KW-0472">Membrane</keyword>
<feature type="transmembrane region" description="Helical" evidence="1">
    <location>
        <begin position="43"/>
        <end position="63"/>
    </location>
</feature>
<name>A0A483CSC1_9EURY</name>
<evidence type="ECO:0000256" key="1">
    <source>
        <dbReference type="SAM" id="Phobius"/>
    </source>
</evidence>
<keyword evidence="1" id="KW-0812">Transmembrane</keyword>
<keyword evidence="3" id="KW-1185">Reference proteome</keyword>
<feature type="transmembrane region" description="Helical" evidence="1">
    <location>
        <begin position="6"/>
        <end position="31"/>
    </location>
</feature>
<proteinExistence type="predicted"/>
<dbReference type="AlphaFoldDB" id="A0A483CSC1"/>